<feature type="non-terminal residue" evidence="2">
    <location>
        <position position="1"/>
    </location>
</feature>
<dbReference type="SMART" id="SM00558">
    <property type="entry name" value="JmjC"/>
    <property type="match status" value="1"/>
</dbReference>
<organism evidence="2 3">
    <name type="scientific">Phanerochaete carnosa (strain HHB-10118-sp)</name>
    <name type="common">White-rot fungus</name>
    <name type="synonym">Peniophora carnosa</name>
    <dbReference type="NCBI Taxonomy" id="650164"/>
    <lineage>
        <taxon>Eukaryota</taxon>
        <taxon>Fungi</taxon>
        <taxon>Dikarya</taxon>
        <taxon>Basidiomycota</taxon>
        <taxon>Agaricomycotina</taxon>
        <taxon>Agaricomycetes</taxon>
        <taxon>Polyporales</taxon>
        <taxon>Phanerochaetaceae</taxon>
        <taxon>Phanerochaete</taxon>
    </lineage>
</organism>
<dbReference type="RefSeq" id="XP_007395777.1">
    <property type="nucleotide sequence ID" value="XM_007395715.1"/>
</dbReference>
<dbReference type="AlphaFoldDB" id="K5WY81"/>
<feature type="domain" description="JmjC" evidence="1">
    <location>
        <begin position="142"/>
        <end position="304"/>
    </location>
</feature>
<protein>
    <recommendedName>
        <fullName evidence="1">JmjC domain-containing protein</fullName>
    </recommendedName>
</protein>
<dbReference type="Gene3D" id="2.60.120.650">
    <property type="entry name" value="Cupin"/>
    <property type="match status" value="1"/>
</dbReference>
<evidence type="ECO:0000313" key="2">
    <source>
        <dbReference type="EMBL" id="EKM55452.1"/>
    </source>
</evidence>
<proteinExistence type="predicted"/>
<dbReference type="HOGENOM" id="CLU_050877_0_0_1"/>
<sequence length="327" mass="37831">MSRTLRPTPPVDVLPKISSKDWTLQSLLNRGNFKHVRRVSALLPHKTLLSELERYEIEGVPLIIEDWHKHQNWPKELFNMDWLLKHCGDHEWRVRNVRNVSDKVITLEKFIQWSRKRVLRGQSEELLYGKDAPCPPQWRDWVASDEILPSVLRPNGPTDLFQNLTESEGVESLMCYLGIGDTFTPCHKDLCASSGQNIMCYTEEGGSSFWFMTASSDAPAAGEFFQKQIGRELDWEEHTVTVDEFAAAPFSVYVAEQKLGDLVLVPPRSCHQVVNHGGLTVKTSWSRMTLRGLQTAFHHELPIYRRVCRPEQYRVKYILYRTLLQRA</sequence>
<dbReference type="OrthoDB" id="298344at2759"/>
<dbReference type="EMBL" id="JH930472">
    <property type="protein sequence ID" value="EKM55452.1"/>
    <property type="molecule type" value="Genomic_DNA"/>
</dbReference>
<dbReference type="STRING" id="650164.K5WY81"/>
<dbReference type="SUPFAM" id="SSF51197">
    <property type="entry name" value="Clavaminate synthase-like"/>
    <property type="match status" value="1"/>
</dbReference>
<keyword evidence="3" id="KW-1185">Reference proteome</keyword>
<dbReference type="PANTHER" id="PTHR12480">
    <property type="entry name" value="ARGININE DEMETHYLASE AND LYSYL-HYDROXYLASE JMJD"/>
    <property type="match status" value="1"/>
</dbReference>
<dbReference type="PANTHER" id="PTHR12480:SF35">
    <property type="entry name" value="TRANSCRIPTION FACTOR JUMONJI, JMJC DOMAIN-CONTAINING PROTEIN"/>
    <property type="match status" value="1"/>
</dbReference>
<accession>K5WY81</accession>
<evidence type="ECO:0000313" key="3">
    <source>
        <dbReference type="Proteomes" id="UP000008370"/>
    </source>
</evidence>
<dbReference type="PROSITE" id="PS51184">
    <property type="entry name" value="JMJC"/>
    <property type="match status" value="1"/>
</dbReference>
<dbReference type="Proteomes" id="UP000008370">
    <property type="component" value="Unassembled WGS sequence"/>
</dbReference>
<dbReference type="Pfam" id="PF02373">
    <property type="entry name" value="JmjC"/>
    <property type="match status" value="1"/>
</dbReference>
<reference evidence="2 3" key="1">
    <citation type="journal article" date="2012" name="BMC Genomics">
        <title>Comparative genomics of the white-rot fungi, Phanerochaete carnosa and P. chrysosporium, to elucidate the genetic basis of the distinct wood types they colonize.</title>
        <authorList>
            <person name="Suzuki H."/>
            <person name="MacDonald J."/>
            <person name="Syed K."/>
            <person name="Salamov A."/>
            <person name="Hori C."/>
            <person name="Aerts A."/>
            <person name="Henrissat B."/>
            <person name="Wiebenga A."/>
            <person name="vanKuyk P.A."/>
            <person name="Barry K."/>
            <person name="Lindquist E."/>
            <person name="LaButti K."/>
            <person name="Lapidus A."/>
            <person name="Lucas S."/>
            <person name="Coutinho P."/>
            <person name="Gong Y."/>
            <person name="Samejima M."/>
            <person name="Mahadevan R."/>
            <person name="Abou-Zaid M."/>
            <person name="de Vries R.P."/>
            <person name="Igarashi K."/>
            <person name="Yadav J.S."/>
            <person name="Grigoriev I.V."/>
            <person name="Master E.R."/>
        </authorList>
    </citation>
    <scope>NUCLEOTIDE SEQUENCE [LARGE SCALE GENOMIC DNA]</scope>
    <source>
        <strain evidence="2 3">HHB-10118-sp</strain>
    </source>
</reference>
<dbReference type="GeneID" id="18920905"/>
<name>K5WY81_PHACS</name>
<dbReference type="InterPro" id="IPR003347">
    <property type="entry name" value="JmjC_dom"/>
</dbReference>
<evidence type="ECO:0000259" key="1">
    <source>
        <dbReference type="PROSITE" id="PS51184"/>
    </source>
</evidence>
<dbReference type="GO" id="GO:0005737">
    <property type="term" value="C:cytoplasm"/>
    <property type="evidence" value="ECO:0007669"/>
    <property type="project" value="TreeGrafter"/>
</dbReference>
<dbReference type="InParanoid" id="K5WY81"/>
<dbReference type="InterPro" id="IPR050910">
    <property type="entry name" value="JMJD6_ArgDemeth/LysHydrox"/>
</dbReference>
<gene>
    <name evidence="2" type="ORF">PHACADRAFT_95797</name>
</gene>
<dbReference type="KEGG" id="pco:PHACADRAFT_95797"/>